<dbReference type="Proteomes" id="UP000263689">
    <property type="component" value="Chromosome"/>
</dbReference>
<dbReference type="GeneID" id="10982541"/>
<sequence>MGTISDYFKIKGEIGELKEEINKKIGYSDETTMSRSESIRYLNKKIISKKKRLKSIENKIIINYIFPLFLVILILAYIYVKQNVL</sequence>
<reference evidence="2 3" key="1">
    <citation type="submission" date="2009-06" db="EMBL/GenBank/DDBJ databases">
        <title>Molecular Evidence for Microbiologically Influenced Corrosion from genome of Methanogen.</title>
        <authorList>
            <person name="Ito N."/>
            <person name="Tsurumaru H."/>
            <person name="Shimizu A."/>
            <person name="Harada T."/>
            <person name="Hosoyama A."/>
            <person name="Horikawa H."/>
            <person name="Wakai S."/>
            <person name="Sasaki K."/>
            <person name="Nishijima K."/>
            <person name="Ataku H."/>
            <person name="Yamazaki J."/>
            <person name="Mise M."/>
            <person name="Yamazaki S."/>
            <person name="Tanikawa S."/>
            <person name="Harayama S."/>
            <person name="Fujita N."/>
        </authorList>
    </citation>
    <scope>NUCLEOTIDE SEQUENCE [LARGE SCALE GENOMIC DNA]</scope>
    <source>
        <strain evidence="3">OS7 ( NBRC 103642)</strain>
    </source>
</reference>
<organism evidence="2 3">
    <name type="scientific">Methanococcus maripaludis OS7</name>
    <dbReference type="NCBI Taxonomy" id="637915"/>
    <lineage>
        <taxon>Archaea</taxon>
        <taxon>Methanobacteriati</taxon>
        <taxon>Methanobacteriota</taxon>
        <taxon>Methanomada group</taxon>
        <taxon>Methanococci</taxon>
        <taxon>Methanococcales</taxon>
        <taxon>Methanococcaceae</taxon>
        <taxon>Methanococcus</taxon>
    </lineage>
</organism>
<evidence type="ECO:0000313" key="3">
    <source>
        <dbReference type="Proteomes" id="UP000263689"/>
    </source>
</evidence>
<dbReference type="EMBL" id="AP011528">
    <property type="protein sequence ID" value="BAP63142.1"/>
    <property type="molecule type" value="Genomic_DNA"/>
</dbReference>
<feature type="transmembrane region" description="Helical" evidence="1">
    <location>
        <begin position="60"/>
        <end position="80"/>
    </location>
</feature>
<keyword evidence="1" id="KW-0472">Membrane</keyword>
<dbReference type="RefSeq" id="WP_013999422.1">
    <property type="nucleotide sequence ID" value="NZ_AP011528.1"/>
</dbReference>
<proteinExistence type="predicted"/>
<evidence type="ECO:0000313" key="2">
    <source>
        <dbReference type="EMBL" id="BAP63142.1"/>
    </source>
</evidence>
<keyword evidence="1" id="KW-0812">Transmembrane</keyword>
<keyword evidence="1" id="KW-1133">Transmembrane helix</keyword>
<protein>
    <submittedName>
        <fullName evidence="2">Uncharacterized protein</fullName>
    </submittedName>
</protein>
<dbReference type="AlphaFoldDB" id="A0A2Z5PGC5"/>
<dbReference type="KEGG" id="mmao:MMOS7_10560"/>
<accession>A0A2Z5PGC5</accession>
<gene>
    <name evidence="2" type="ORF">MMOS7_10560</name>
</gene>
<evidence type="ECO:0000256" key="1">
    <source>
        <dbReference type="SAM" id="Phobius"/>
    </source>
</evidence>
<name>A0A2Z5PGC5_METMI</name>